<reference evidence="6 7" key="1">
    <citation type="submission" date="2023-08" db="EMBL/GenBank/DDBJ databases">
        <title>Annotated Genome Sequence of Vanrija albida AlHP1.</title>
        <authorList>
            <person name="Herzog R."/>
        </authorList>
    </citation>
    <scope>NUCLEOTIDE SEQUENCE [LARGE SCALE GENOMIC DNA]</scope>
    <source>
        <strain evidence="6 7">AlHP1</strain>
    </source>
</reference>
<evidence type="ECO:0000259" key="4">
    <source>
        <dbReference type="PROSITE" id="PS50114"/>
    </source>
</evidence>
<feature type="region of interest" description="Disordered" evidence="3">
    <location>
        <begin position="681"/>
        <end position="739"/>
    </location>
</feature>
<dbReference type="InterPro" id="IPR013088">
    <property type="entry name" value="Znf_NHR/GATA"/>
</dbReference>
<dbReference type="Pfam" id="PF07716">
    <property type="entry name" value="bZIP_2"/>
    <property type="match status" value="1"/>
</dbReference>
<keyword evidence="2" id="KW-0175">Coiled coil</keyword>
<feature type="region of interest" description="Disordered" evidence="3">
    <location>
        <begin position="17"/>
        <end position="80"/>
    </location>
</feature>
<dbReference type="InterPro" id="IPR046347">
    <property type="entry name" value="bZIP_sf"/>
</dbReference>
<dbReference type="EMBL" id="JBBXJM010000001">
    <property type="protein sequence ID" value="KAL1412741.1"/>
    <property type="molecule type" value="Genomic_DNA"/>
</dbReference>
<feature type="domain" description="GATA-type" evidence="4">
    <location>
        <begin position="618"/>
        <end position="676"/>
    </location>
</feature>
<dbReference type="Proteomes" id="UP001565368">
    <property type="component" value="Unassembled WGS sequence"/>
</dbReference>
<organism evidence="6 7">
    <name type="scientific">Vanrija albida</name>
    <dbReference type="NCBI Taxonomy" id="181172"/>
    <lineage>
        <taxon>Eukaryota</taxon>
        <taxon>Fungi</taxon>
        <taxon>Dikarya</taxon>
        <taxon>Basidiomycota</taxon>
        <taxon>Agaricomycotina</taxon>
        <taxon>Tremellomycetes</taxon>
        <taxon>Trichosporonales</taxon>
        <taxon>Trichosporonaceae</taxon>
        <taxon>Vanrija</taxon>
    </lineage>
</organism>
<name>A0ABR3QED5_9TREE</name>
<keyword evidence="1" id="KW-0862">Zinc</keyword>
<dbReference type="PROSITE" id="PS00344">
    <property type="entry name" value="GATA_ZN_FINGER_1"/>
    <property type="match status" value="1"/>
</dbReference>
<evidence type="ECO:0000313" key="7">
    <source>
        <dbReference type="Proteomes" id="UP001565368"/>
    </source>
</evidence>
<feature type="compositionally biased region" description="Basic and acidic residues" evidence="3">
    <location>
        <begin position="63"/>
        <end position="80"/>
    </location>
</feature>
<evidence type="ECO:0000313" key="6">
    <source>
        <dbReference type="EMBL" id="KAL1412741.1"/>
    </source>
</evidence>
<keyword evidence="1" id="KW-0863">Zinc-finger</keyword>
<comment type="caution">
    <text evidence="6">The sequence shown here is derived from an EMBL/GenBank/DDBJ whole genome shotgun (WGS) entry which is preliminary data.</text>
</comment>
<accession>A0ABR3QED5</accession>
<dbReference type="SUPFAM" id="SSF57716">
    <property type="entry name" value="Glucocorticoid receptor-like (DNA-binding domain)"/>
    <property type="match status" value="1"/>
</dbReference>
<evidence type="ECO:0000256" key="1">
    <source>
        <dbReference type="PROSITE-ProRule" id="PRU00094"/>
    </source>
</evidence>
<keyword evidence="7" id="KW-1185">Reference proteome</keyword>
<feature type="domain" description="BZIP" evidence="5">
    <location>
        <begin position="65"/>
        <end position="110"/>
    </location>
</feature>
<dbReference type="InterPro" id="IPR004827">
    <property type="entry name" value="bZIP"/>
</dbReference>
<feature type="region of interest" description="Disordered" evidence="3">
    <location>
        <begin position="751"/>
        <end position="777"/>
    </location>
</feature>
<dbReference type="PROSITE" id="PS00036">
    <property type="entry name" value="BZIP_BASIC"/>
    <property type="match status" value="1"/>
</dbReference>
<dbReference type="Gene3D" id="3.30.50.10">
    <property type="entry name" value="Erythroid Transcription Factor GATA-1, subunit A"/>
    <property type="match status" value="1"/>
</dbReference>
<feature type="compositionally biased region" description="Polar residues" evidence="3">
    <location>
        <begin position="41"/>
        <end position="50"/>
    </location>
</feature>
<feature type="region of interest" description="Disordered" evidence="3">
    <location>
        <begin position="220"/>
        <end position="253"/>
    </location>
</feature>
<feature type="compositionally biased region" description="Basic and acidic residues" evidence="3">
    <location>
        <begin position="716"/>
        <end position="735"/>
    </location>
</feature>
<dbReference type="PROSITE" id="PS50114">
    <property type="entry name" value="GATA_ZN_FINGER_2"/>
    <property type="match status" value="1"/>
</dbReference>
<dbReference type="PROSITE" id="PS50217">
    <property type="entry name" value="BZIP"/>
    <property type="match status" value="1"/>
</dbReference>
<evidence type="ECO:0008006" key="8">
    <source>
        <dbReference type="Google" id="ProtNLM"/>
    </source>
</evidence>
<evidence type="ECO:0000259" key="5">
    <source>
        <dbReference type="PROSITE" id="PS50217"/>
    </source>
</evidence>
<gene>
    <name evidence="6" type="ORF">Q8F55_000488</name>
</gene>
<dbReference type="RefSeq" id="XP_069212685.1">
    <property type="nucleotide sequence ID" value="XM_069349141.1"/>
</dbReference>
<dbReference type="Gene3D" id="1.20.5.170">
    <property type="match status" value="1"/>
</dbReference>
<sequence length="777" mass="81576">MDPTLESTLQHVLDPALQGETGLGTPSATDPLPPHSLIENDVQSTPTSTGRQRRKAAAASPVDSRRREANRLAAERSRGRQQEKIIALEMAIQALGDENLRLREDIQRLEGRSADDAGTAGDQNIVNHEQTAAAVAAAAVEAANAVSVADAVDAQQDTNSRTILAALMSSAGVATLDEALAAGLDGDADSEAASWMQGVESLFKEAEASGRLGELAAVAAGQGGEGSTNDHSGLGDVLGGPSGRDRQASVLSSSTPASSSILASAASAVTAAINSEMEKLLQQDIAQTKTAIARVERELARLRGQPLYLEDGIVDEPVTLSLPEDLRGASDESVQTRTTEIQAEQAKLDGQAAVLREVVARMRDAHSQEERKLSGLVAELQALDVDGNTEVDREQTTTALKAVRAHITNLMNAPEGGYVHGALVNPFSSPATARRRRGRPPKVGIPPVKYTYSMLYSTPGSSDVTGAAAADSLPATPSARPLRASLRGKSRLANEIRASPPPPEAGPSNVVGSVASGVGVDVGANVPVAPQTTHAHDDYLLSHLTNATNDGQDAPIHLDSASFAAFLPQSPAANHTAPQLHGHDTTIESAIAQPAVQEDVTATHGGSTPPNILSRLKRGPPGSCDICGRTQTSVWRKLTLAGEDHKVCNACGLYHAKFGIIRPPELWGDGKSVKKRKASARASLGGAFESPNANKRKRKSAPAKFDFPGVEGVVPSEEHPSHDEGLVGPHEEHTLGDVGRAVENIFAVVQQQQEEQEQQQAQAEQHQQQQQAQAQQS</sequence>
<keyword evidence="1" id="KW-0479">Metal-binding</keyword>
<dbReference type="CDD" id="cd00202">
    <property type="entry name" value="ZnF_GATA"/>
    <property type="match status" value="1"/>
</dbReference>
<protein>
    <recommendedName>
        <fullName evidence="8">GATA-type domain-containing protein</fullName>
    </recommendedName>
</protein>
<evidence type="ECO:0000256" key="3">
    <source>
        <dbReference type="SAM" id="MobiDB-lite"/>
    </source>
</evidence>
<dbReference type="GeneID" id="95981531"/>
<evidence type="ECO:0000256" key="2">
    <source>
        <dbReference type="SAM" id="Coils"/>
    </source>
</evidence>
<feature type="coiled-coil region" evidence="2">
    <location>
        <begin position="278"/>
        <end position="305"/>
    </location>
</feature>
<dbReference type="SMART" id="SM00401">
    <property type="entry name" value="ZnF_GATA"/>
    <property type="match status" value="1"/>
</dbReference>
<proteinExistence type="predicted"/>
<feature type="region of interest" description="Disordered" evidence="3">
    <location>
        <begin position="464"/>
        <end position="488"/>
    </location>
</feature>
<dbReference type="SUPFAM" id="SSF57959">
    <property type="entry name" value="Leucine zipper domain"/>
    <property type="match status" value="1"/>
</dbReference>
<dbReference type="InterPro" id="IPR000679">
    <property type="entry name" value="Znf_GATA"/>
</dbReference>